<organism evidence="1 2">
    <name type="scientific">Camellia lanceoleosa</name>
    <dbReference type="NCBI Taxonomy" id="1840588"/>
    <lineage>
        <taxon>Eukaryota</taxon>
        <taxon>Viridiplantae</taxon>
        <taxon>Streptophyta</taxon>
        <taxon>Embryophyta</taxon>
        <taxon>Tracheophyta</taxon>
        <taxon>Spermatophyta</taxon>
        <taxon>Magnoliopsida</taxon>
        <taxon>eudicotyledons</taxon>
        <taxon>Gunneridae</taxon>
        <taxon>Pentapetalae</taxon>
        <taxon>asterids</taxon>
        <taxon>Ericales</taxon>
        <taxon>Theaceae</taxon>
        <taxon>Camellia</taxon>
    </lineage>
</organism>
<dbReference type="EMBL" id="CM045768">
    <property type="protein sequence ID" value="KAI7984009.1"/>
    <property type="molecule type" value="Genomic_DNA"/>
</dbReference>
<evidence type="ECO:0000313" key="2">
    <source>
        <dbReference type="Proteomes" id="UP001060215"/>
    </source>
</evidence>
<accession>A0ACC0F5T6</accession>
<name>A0ACC0F5T6_9ERIC</name>
<evidence type="ECO:0000313" key="1">
    <source>
        <dbReference type="EMBL" id="KAI7984009.1"/>
    </source>
</evidence>
<sequence>MAGCNVSYMPSEIGRLIALTHCNLKGNNLCTLPDSICNLTCLQKLSLSGCNVSHLPNEIERLSLLTDLDLEGNILCTLPDSICNLTYLEYLSISSCNVSHLPSEIGRLISLKYLNLDGNNLCTLPESFCNLTRLGRLDMANCNVSHLPSEIWRLQSLETWHLGGNNLCSLPDGISNLTQLLYLYLDKSARLQSLPKLPLSLSNLYAEDCALLENIELKGAVRTNMFLYGCHKLAGNNFANEFVKRAARIDDVHAMKSCIAEGAKVNIRMVVLLCIELHLKAELRVLRSWSVVELRLILLMMVDTRRFIVQWRVGICRLQ</sequence>
<gene>
    <name evidence="1" type="ORF">LOK49_LG15G00374</name>
</gene>
<dbReference type="Proteomes" id="UP001060215">
    <property type="component" value="Chromosome 11"/>
</dbReference>
<reference evidence="1 2" key="1">
    <citation type="journal article" date="2022" name="Plant J.">
        <title>Chromosome-level genome of Camellia lanceoleosa provides a valuable resource for understanding genome evolution and self-incompatibility.</title>
        <authorList>
            <person name="Gong W."/>
            <person name="Xiao S."/>
            <person name="Wang L."/>
            <person name="Liao Z."/>
            <person name="Chang Y."/>
            <person name="Mo W."/>
            <person name="Hu G."/>
            <person name="Li W."/>
            <person name="Zhao G."/>
            <person name="Zhu H."/>
            <person name="Hu X."/>
            <person name="Ji K."/>
            <person name="Xiang X."/>
            <person name="Song Q."/>
            <person name="Yuan D."/>
            <person name="Jin S."/>
            <person name="Zhang L."/>
        </authorList>
    </citation>
    <scope>NUCLEOTIDE SEQUENCE [LARGE SCALE GENOMIC DNA]</scope>
    <source>
        <strain evidence="1">SQ_2022a</strain>
    </source>
</reference>
<keyword evidence="2" id="KW-1185">Reference proteome</keyword>
<protein>
    <submittedName>
        <fullName evidence="1">Plant intracellular Ras-group-related LRR protein 4</fullName>
    </submittedName>
</protein>
<proteinExistence type="predicted"/>
<comment type="caution">
    <text evidence="1">The sequence shown here is derived from an EMBL/GenBank/DDBJ whole genome shotgun (WGS) entry which is preliminary data.</text>
</comment>